<sequence length="412" mass="45083">MNHNETQYDVLIVGAGAAGISVASSILSRHRGLRMALIDPAETHYYQPGFTMIGGGIFNSEEVKRPMQSLIPAGVTWIRAAVAEFRPDDNTVALEDGTCIAYERLIVCPGLKLNWEGIEGLTETLGRNGVTSNYRADLAPYTWELVKGLKSGKAVFTQPPMPIKCAGAPQKALYLSGDHWFSNGMIDDVNIEFYNAGAVLFGVKEYVPALQSYIDRYKARVHYSHKLVKVDGERKLAWFETASADGAVNTVETSFDMLHVCPPQTAPDFIRNSPLADTAGWVDVDPGTLRHTRYANIWGLGDVTNTSNAKTAAAVRKQAPVVAANIVNDIKGNSQRYEYDGYGSCPLTVERGKIVLAEFAYGGKLSPTLPVWLLDGTKPTALAWHMKKSMLPPLYWHGMLKGHELLVKPIAG</sequence>
<dbReference type="Gene3D" id="3.50.50.60">
    <property type="entry name" value="FAD/NAD(P)-binding domain"/>
    <property type="match status" value="2"/>
</dbReference>
<dbReference type="EMBL" id="LAZR01000004">
    <property type="protein sequence ID" value="KKO10829.1"/>
    <property type="molecule type" value="Genomic_DNA"/>
</dbReference>
<evidence type="ECO:0000256" key="7">
    <source>
        <dbReference type="ARBA" id="ARBA00023002"/>
    </source>
</evidence>
<keyword evidence="7" id="KW-0560">Oxidoreductase</keyword>
<keyword evidence="4" id="KW-0874">Quinone</keyword>
<evidence type="ECO:0000259" key="9">
    <source>
        <dbReference type="Pfam" id="PF07992"/>
    </source>
</evidence>
<evidence type="ECO:0000256" key="6">
    <source>
        <dbReference type="ARBA" id="ARBA00022946"/>
    </source>
</evidence>
<keyword evidence="6" id="KW-0809">Transit peptide</keyword>
<keyword evidence="5" id="KW-0274">FAD</keyword>
<evidence type="ECO:0000256" key="4">
    <source>
        <dbReference type="ARBA" id="ARBA00022719"/>
    </source>
</evidence>
<evidence type="ECO:0000256" key="5">
    <source>
        <dbReference type="ARBA" id="ARBA00022827"/>
    </source>
</evidence>
<keyword evidence="3" id="KW-0285">Flavoprotein</keyword>
<comment type="caution">
    <text evidence="10">The sequence shown here is derived from an EMBL/GenBank/DDBJ whole genome shotgun (WGS) entry which is preliminary data.</text>
</comment>
<name>A0A0F9Z193_9ZZZZ</name>
<dbReference type="AlphaFoldDB" id="A0A0F9Z193"/>
<dbReference type="GO" id="GO:0071949">
    <property type="term" value="F:FAD binding"/>
    <property type="evidence" value="ECO:0007669"/>
    <property type="project" value="TreeGrafter"/>
</dbReference>
<dbReference type="InterPro" id="IPR015904">
    <property type="entry name" value="Sulphide_quinone_reductase"/>
</dbReference>
<evidence type="ECO:0000256" key="3">
    <source>
        <dbReference type="ARBA" id="ARBA00022630"/>
    </source>
</evidence>
<dbReference type="InterPro" id="IPR023753">
    <property type="entry name" value="FAD/NAD-binding_dom"/>
</dbReference>
<dbReference type="GO" id="GO:0048038">
    <property type="term" value="F:quinone binding"/>
    <property type="evidence" value="ECO:0007669"/>
    <property type="project" value="UniProtKB-KW"/>
</dbReference>
<evidence type="ECO:0000256" key="1">
    <source>
        <dbReference type="ARBA" id="ARBA00001974"/>
    </source>
</evidence>
<evidence type="ECO:0000256" key="8">
    <source>
        <dbReference type="ARBA" id="ARBA00023128"/>
    </source>
</evidence>
<protein>
    <recommendedName>
        <fullName evidence="9">FAD/NAD(P)-binding domain-containing protein</fullName>
    </recommendedName>
</protein>
<reference evidence="10" key="1">
    <citation type="journal article" date="2015" name="Nature">
        <title>Complex archaea that bridge the gap between prokaryotes and eukaryotes.</title>
        <authorList>
            <person name="Spang A."/>
            <person name="Saw J.H."/>
            <person name="Jorgensen S.L."/>
            <person name="Zaremba-Niedzwiedzka K."/>
            <person name="Martijn J."/>
            <person name="Lind A.E."/>
            <person name="van Eijk R."/>
            <person name="Schleper C."/>
            <person name="Guy L."/>
            <person name="Ettema T.J."/>
        </authorList>
    </citation>
    <scope>NUCLEOTIDE SEQUENCE</scope>
</reference>
<feature type="domain" description="FAD/NAD(P)-binding" evidence="9">
    <location>
        <begin position="8"/>
        <end position="127"/>
    </location>
</feature>
<dbReference type="GO" id="GO:0005739">
    <property type="term" value="C:mitochondrion"/>
    <property type="evidence" value="ECO:0007669"/>
    <property type="project" value="UniProtKB-SubCell"/>
</dbReference>
<organism evidence="10">
    <name type="scientific">marine sediment metagenome</name>
    <dbReference type="NCBI Taxonomy" id="412755"/>
    <lineage>
        <taxon>unclassified sequences</taxon>
        <taxon>metagenomes</taxon>
        <taxon>ecological metagenomes</taxon>
    </lineage>
</organism>
<evidence type="ECO:0000313" key="10">
    <source>
        <dbReference type="EMBL" id="KKO10829.1"/>
    </source>
</evidence>
<comment type="subcellular location">
    <subcellularLocation>
        <location evidence="2">Mitochondrion</location>
    </subcellularLocation>
</comment>
<dbReference type="SUPFAM" id="SSF51905">
    <property type="entry name" value="FAD/NAD(P)-binding domain"/>
    <property type="match status" value="1"/>
</dbReference>
<dbReference type="GO" id="GO:0070221">
    <property type="term" value="P:sulfide oxidation, using sulfide:quinone oxidoreductase"/>
    <property type="evidence" value="ECO:0007669"/>
    <property type="project" value="TreeGrafter"/>
</dbReference>
<evidence type="ECO:0000256" key="2">
    <source>
        <dbReference type="ARBA" id="ARBA00004173"/>
    </source>
</evidence>
<accession>A0A0F9Z193</accession>
<comment type="cofactor">
    <cofactor evidence="1">
        <name>FAD</name>
        <dbReference type="ChEBI" id="CHEBI:57692"/>
    </cofactor>
</comment>
<dbReference type="InterPro" id="IPR036188">
    <property type="entry name" value="FAD/NAD-bd_sf"/>
</dbReference>
<dbReference type="PANTHER" id="PTHR10632">
    <property type="entry name" value="SULFIDE:QUINONE OXIDOREDUCTASE"/>
    <property type="match status" value="1"/>
</dbReference>
<gene>
    <name evidence="10" type="ORF">LCGC14_0023120</name>
</gene>
<proteinExistence type="predicted"/>
<dbReference type="FunFam" id="3.50.50.60:FF:000034">
    <property type="entry name" value="sulfide:quinone oxidoreductase, mitochondrial"/>
    <property type="match status" value="1"/>
</dbReference>
<dbReference type="Pfam" id="PF07992">
    <property type="entry name" value="Pyr_redox_2"/>
    <property type="match status" value="1"/>
</dbReference>
<dbReference type="PANTHER" id="PTHR10632:SF2">
    <property type="entry name" value="SULFIDE:QUINONE OXIDOREDUCTASE, MITOCHONDRIAL"/>
    <property type="match status" value="1"/>
</dbReference>
<keyword evidence="8" id="KW-0496">Mitochondrion</keyword>
<dbReference type="GO" id="GO:0070224">
    <property type="term" value="F:sulfide:quinone oxidoreductase activity"/>
    <property type="evidence" value="ECO:0007669"/>
    <property type="project" value="TreeGrafter"/>
</dbReference>